<dbReference type="PROSITE" id="PS51195">
    <property type="entry name" value="Q_MOTIF"/>
    <property type="match status" value="1"/>
</dbReference>
<dbReference type="GeneID" id="54300418"/>
<comment type="similarity">
    <text evidence="11">Belongs to the DEAD box helicase family. DDX46/PRP5 subfamily.</text>
</comment>
<dbReference type="Pfam" id="PF00271">
    <property type="entry name" value="Helicase_C"/>
    <property type="match status" value="1"/>
</dbReference>
<dbReference type="PROSITE" id="PS00039">
    <property type="entry name" value="DEAD_ATP_HELICASE"/>
    <property type="match status" value="1"/>
</dbReference>
<dbReference type="EC" id="3.6.4.13" evidence="2"/>
<feature type="domain" description="Helicase C-terminal" evidence="16">
    <location>
        <begin position="587"/>
        <end position="751"/>
    </location>
</feature>
<dbReference type="CDD" id="cd17953">
    <property type="entry name" value="DEADc_DDX46"/>
    <property type="match status" value="1"/>
</dbReference>
<dbReference type="PROSITE" id="PS51194">
    <property type="entry name" value="HELICASE_CTER"/>
    <property type="match status" value="1"/>
</dbReference>
<keyword evidence="4" id="KW-0547">Nucleotide-binding</keyword>
<evidence type="ECO:0000256" key="8">
    <source>
        <dbReference type="ARBA" id="ARBA00023187"/>
    </source>
</evidence>
<organism evidence="18 19">
    <name type="scientific">Aplosporella prunicola CBS 121167</name>
    <dbReference type="NCBI Taxonomy" id="1176127"/>
    <lineage>
        <taxon>Eukaryota</taxon>
        <taxon>Fungi</taxon>
        <taxon>Dikarya</taxon>
        <taxon>Ascomycota</taxon>
        <taxon>Pezizomycotina</taxon>
        <taxon>Dothideomycetes</taxon>
        <taxon>Dothideomycetes incertae sedis</taxon>
        <taxon>Botryosphaeriales</taxon>
        <taxon>Aplosporellaceae</taxon>
        <taxon>Aplosporella</taxon>
    </lineage>
</organism>
<evidence type="ECO:0000256" key="2">
    <source>
        <dbReference type="ARBA" id="ARBA00012552"/>
    </source>
</evidence>
<dbReference type="Proteomes" id="UP000799438">
    <property type="component" value="Unassembled WGS sequence"/>
</dbReference>
<dbReference type="FunFam" id="3.40.50.300:FF:000079">
    <property type="entry name" value="probable ATP-dependent RNA helicase DDX17"/>
    <property type="match status" value="1"/>
</dbReference>
<evidence type="ECO:0000313" key="18">
    <source>
        <dbReference type="EMBL" id="KAF2145765.1"/>
    </source>
</evidence>
<comment type="catalytic activity">
    <reaction evidence="12">
        <text>ATP + H2O = ADP + phosphate + H(+)</text>
        <dbReference type="Rhea" id="RHEA:13065"/>
        <dbReference type="ChEBI" id="CHEBI:15377"/>
        <dbReference type="ChEBI" id="CHEBI:15378"/>
        <dbReference type="ChEBI" id="CHEBI:30616"/>
        <dbReference type="ChEBI" id="CHEBI:43474"/>
        <dbReference type="ChEBI" id="CHEBI:456216"/>
        <dbReference type="EC" id="3.6.4.13"/>
    </reaction>
</comment>
<feature type="compositionally biased region" description="Acidic residues" evidence="14">
    <location>
        <begin position="166"/>
        <end position="185"/>
    </location>
</feature>
<evidence type="ECO:0000259" key="16">
    <source>
        <dbReference type="PROSITE" id="PS51194"/>
    </source>
</evidence>
<dbReference type="PROSITE" id="PS51192">
    <property type="entry name" value="HELICASE_ATP_BIND_1"/>
    <property type="match status" value="1"/>
</dbReference>
<dbReference type="InterPro" id="IPR027417">
    <property type="entry name" value="P-loop_NTPase"/>
</dbReference>
<evidence type="ECO:0000256" key="7">
    <source>
        <dbReference type="ARBA" id="ARBA00022840"/>
    </source>
</evidence>
<dbReference type="GO" id="GO:0005524">
    <property type="term" value="F:ATP binding"/>
    <property type="evidence" value="ECO:0007669"/>
    <property type="project" value="UniProtKB-KW"/>
</dbReference>
<dbReference type="OrthoDB" id="196131at2759"/>
<dbReference type="GO" id="GO:0016787">
    <property type="term" value="F:hydrolase activity"/>
    <property type="evidence" value="ECO:0007669"/>
    <property type="project" value="UniProtKB-KW"/>
</dbReference>
<feature type="compositionally biased region" description="Basic and acidic residues" evidence="14">
    <location>
        <begin position="192"/>
        <end position="215"/>
    </location>
</feature>
<feature type="compositionally biased region" description="Polar residues" evidence="14">
    <location>
        <begin position="25"/>
        <end position="43"/>
    </location>
</feature>
<comment type="subcellular location">
    <subcellularLocation>
        <location evidence="1">Nucleus</location>
    </subcellularLocation>
</comment>
<proteinExistence type="inferred from homology"/>
<dbReference type="EMBL" id="ML995477">
    <property type="protein sequence ID" value="KAF2145765.1"/>
    <property type="molecule type" value="Genomic_DNA"/>
</dbReference>
<evidence type="ECO:0000256" key="12">
    <source>
        <dbReference type="ARBA" id="ARBA00047984"/>
    </source>
</evidence>
<dbReference type="GO" id="GO:0003676">
    <property type="term" value="F:nucleic acid binding"/>
    <property type="evidence" value="ECO:0007669"/>
    <property type="project" value="InterPro"/>
</dbReference>
<evidence type="ECO:0000256" key="4">
    <source>
        <dbReference type="ARBA" id="ARBA00022741"/>
    </source>
</evidence>
<sequence length="991" mass="107541">MAEKQKEKQAAGNAGAAEKPAEGSPTVTAPQSPVTTPAENTAAKSFAGKFDPKAIAKKAAPSSNGAGALGMVVEVPVTAANSQADQTNTNVVAPTTAPQSLRPLKVGRNVNGFGLGSKTADTEKPGNKRALDFEDDESSRKKLGKLPTLLPDDSGTRDDTALANDAVEEGNNDADMADGGDEEENLAAMREAAAKRAEAEKGDQDEKNPSTRSDGDVQMSDAPESEQAARTASDPQTSKNEEEDEEDPLDAFMSGLDKSLNAPKKPVKSLARSGQKGPELMLDDEGELAVDEEASPEDILAMAQKKAKQKEVVDVDHSKMNYSDVRFKFYTEPEELAAMSAEEVASMRLELDGMKVYGQQPPTPIQHWAQSGLSIKALDVINRLGFEKPTPIQAQAIPIIMSGRDVLGVSKTGSGKTLAFVLPMFRHILDQPPVGDRDGPIGMIMAPTRELANQIYREIRPFAKVLGLRVVVCGGGAPIKDQIAELKKGAEIVVCTPGRMIELLAANSGRVTNLNRITYVVLDEADRMYDMGFQPQIAKIVKNVRPKRQTVLFSATFPKAMEKLAKEAVSPTAIQIVVGGLSKVAPEITQIVEVREEESKFHRLLEILGELYDKDEEARTLIFVERQAGAEDLLNILLKKGYSCDCIHGRKDQEDRDSVLHDFKNGAVPILIATSVAARGLDVKQLKLVVNYDVPNHLEDYVHRAGRTGRAGQKGTAVTFITPSEDRFARDIKVALQQSGQPIPEKLQELVDHFGEKLKAGKEKIYKGGFKGKGLEHLDKDRDSERQRERKAYKSGDDEQEEEKEEKESEIVIKAAGTSTAQPAGVPKGINLDGEIIVHKREVPPPGAKTDNPMEKVRQAVNNIGDRLNQRNQLRPGQPIDNKGPDAGAFHATLEINDFPQKARWAVTNRTNVAKILEATGTSITTKGNFYGPGKTPAEGEPPKLYILVEGETEVVVQTAMRELMRLLKEGTIAAEHTEARPSATGRYSVV</sequence>
<feature type="domain" description="DEAD-box RNA helicase Q" evidence="17">
    <location>
        <begin position="366"/>
        <end position="394"/>
    </location>
</feature>
<dbReference type="Gene3D" id="3.40.50.300">
    <property type="entry name" value="P-loop containing nucleotide triphosphate hydrolases"/>
    <property type="match status" value="2"/>
</dbReference>
<evidence type="ECO:0000259" key="17">
    <source>
        <dbReference type="PROSITE" id="PS51195"/>
    </source>
</evidence>
<dbReference type="GO" id="GO:0003724">
    <property type="term" value="F:RNA helicase activity"/>
    <property type="evidence" value="ECO:0007669"/>
    <property type="project" value="UniProtKB-EC"/>
</dbReference>
<dbReference type="RefSeq" id="XP_033401477.1">
    <property type="nucleotide sequence ID" value="XM_033542921.1"/>
</dbReference>
<dbReference type="GO" id="GO:0005634">
    <property type="term" value="C:nucleus"/>
    <property type="evidence" value="ECO:0007669"/>
    <property type="project" value="UniProtKB-SubCell"/>
</dbReference>
<evidence type="ECO:0000256" key="6">
    <source>
        <dbReference type="ARBA" id="ARBA00022806"/>
    </source>
</evidence>
<feature type="region of interest" description="Disordered" evidence="14">
    <location>
        <begin position="82"/>
        <end position="285"/>
    </location>
</feature>
<dbReference type="SMART" id="SM00487">
    <property type="entry name" value="DEXDc"/>
    <property type="match status" value="1"/>
</dbReference>
<protein>
    <recommendedName>
        <fullName evidence="2">RNA helicase</fullName>
        <ecNumber evidence="2">3.6.4.13</ecNumber>
    </recommendedName>
</protein>
<keyword evidence="19" id="KW-1185">Reference proteome</keyword>
<dbReference type="InterPro" id="IPR014001">
    <property type="entry name" value="Helicase_ATP-bd"/>
</dbReference>
<comment type="function">
    <text evidence="10">ATP-dependent RNA helicase involved spliceosome assembly and in nuclear splicing. Catalyzes an ATP-dependent conformational change of U2 snRNP. Bridges U1 and U2 snRNPs and enables stable U2 snRNP association with intron RNA.</text>
</comment>
<dbReference type="InterPro" id="IPR056149">
    <property type="entry name" value="PRP5/DDX46/KHDC4_KH"/>
</dbReference>
<keyword evidence="5" id="KW-0378">Hydrolase</keyword>
<dbReference type="FunFam" id="3.40.50.300:FF:000008">
    <property type="entry name" value="ATP-dependent RNA helicase RhlB"/>
    <property type="match status" value="1"/>
</dbReference>
<feature type="short sequence motif" description="Q motif" evidence="13">
    <location>
        <begin position="366"/>
        <end position="394"/>
    </location>
</feature>
<dbReference type="AlphaFoldDB" id="A0A6A6BR42"/>
<evidence type="ECO:0000256" key="9">
    <source>
        <dbReference type="ARBA" id="ARBA00023242"/>
    </source>
</evidence>
<evidence type="ECO:0000256" key="14">
    <source>
        <dbReference type="SAM" id="MobiDB-lite"/>
    </source>
</evidence>
<dbReference type="Pfam" id="PF23469">
    <property type="entry name" value="KH_12"/>
    <property type="match status" value="1"/>
</dbReference>
<evidence type="ECO:0000256" key="1">
    <source>
        <dbReference type="ARBA" id="ARBA00004123"/>
    </source>
</evidence>
<evidence type="ECO:0000313" key="19">
    <source>
        <dbReference type="Proteomes" id="UP000799438"/>
    </source>
</evidence>
<evidence type="ECO:0000259" key="15">
    <source>
        <dbReference type="PROSITE" id="PS51192"/>
    </source>
</evidence>
<accession>A0A6A6BR42</accession>
<dbReference type="SUPFAM" id="SSF52540">
    <property type="entry name" value="P-loop containing nucleoside triphosphate hydrolases"/>
    <property type="match status" value="1"/>
</dbReference>
<feature type="compositionally biased region" description="Polar residues" evidence="14">
    <location>
        <begin position="228"/>
        <end position="238"/>
    </location>
</feature>
<dbReference type="InterPro" id="IPR014014">
    <property type="entry name" value="RNA_helicase_DEAD_Q_motif"/>
</dbReference>
<feature type="region of interest" description="Disordered" evidence="14">
    <location>
        <begin position="1"/>
        <end position="45"/>
    </location>
</feature>
<dbReference type="GO" id="GO:0006397">
    <property type="term" value="P:mRNA processing"/>
    <property type="evidence" value="ECO:0007669"/>
    <property type="project" value="UniProtKB-KW"/>
</dbReference>
<dbReference type="PANTHER" id="PTHR47958">
    <property type="entry name" value="ATP-DEPENDENT RNA HELICASE DBP3"/>
    <property type="match status" value="1"/>
</dbReference>
<evidence type="ECO:0000256" key="3">
    <source>
        <dbReference type="ARBA" id="ARBA00022664"/>
    </source>
</evidence>
<dbReference type="GO" id="GO:0008380">
    <property type="term" value="P:RNA splicing"/>
    <property type="evidence" value="ECO:0007669"/>
    <property type="project" value="UniProtKB-KW"/>
</dbReference>
<dbReference type="InterPro" id="IPR001650">
    <property type="entry name" value="Helicase_C-like"/>
</dbReference>
<dbReference type="CDD" id="cd18787">
    <property type="entry name" value="SF2_C_DEAD"/>
    <property type="match status" value="1"/>
</dbReference>
<keyword evidence="6" id="KW-0347">Helicase</keyword>
<feature type="compositionally biased region" description="Basic and acidic residues" evidence="14">
    <location>
        <begin position="120"/>
        <end position="132"/>
    </location>
</feature>
<dbReference type="InterPro" id="IPR000629">
    <property type="entry name" value="RNA-helicase_DEAD-box_CS"/>
</dbReference>
<keyword evidence="9" id="KW-0539">Nucleus</keyword>
<name>A0A6A6BR42_9PEZI</name>
<gene>
    <name evidence="18" type="ORF">K452DRAFT_305724</name>
</gene>
<feature type="region of interest" description="Disordered" evidence="14">
    <location>
        <begin position="771"/>
        <end position="829"/>
    </location>
</feature>
<dbReference type="Pfam" id="PF00270">
    <property type="entry name" value="DEAD"/>
    <property type="match status" value="1"/>
</dbReference>
<keyword evidence="3" id="KW-0507">mRNA processing</keyword>
<reference evidence="18" key="1">
    <citation type="journal article" date="2020" name="Stud. Mycol.">
        <title>101 Dothideomycetes genomes: a test case for predicting lifestyles and emergence of pathogens.</title>
        <authorList>
            <person name="Haridas S."/>
            <person name="Albert R."/>
            <person name="Binder M."/>
            <person name="Bloem J."/>
            <person name="Labutti K."/>
            <person name="Salamov A."/>
            <person name="Andreopoulos B."/>
            <person name="Baker S."/>
            <person name="Barry K."/>
            <person name="Bills G."/>
            <person name="Bluhm B."/>
            <person name="Cannon C."/>
            <person name="Castanera R."/>
            <person name="Culley D."/>
            <person name="Daum C."/>
            <person name="Ezra D."/>
            <person name="Gonzalez J."/>
            <person name="Henrissat B."/>
            <person name="Kuo A."/>
            <person name="Liang C."/>
            <person name="Lipzen A."/>
            <person name="Lutzoni F."/>
            <person name="Magnuson J."/>
            <person name="Mondo S."/>
            <person name="Nolan M."/>
            <person name="Ohm R."/>
            <person name="Pangilinan J."/>
            <person name="Park H.-J."/>
            <person name="Ramirez L."/>
            <person name="Alfaro M."/>
            <person name="Sun H."/>
            <person name="Tritt A."/>
            <person name="Yoshinaga Y."/>
            <person name="Zwiers L.-H."/>
            <person name="Turgeon B."/>
            <person name="Goodwin S."/>
            <person name="Spatafora J."/>
            <person name="Crous P."/>
            <person name="Grigoriev I."/>
        </authorList>
    </citation>
    <scope>NUCLEOTIDE SEQUENCE</scope>
    <source>
        <strain evidence="18">CBS 121167</strain>
    </source>
</reference>
<evidence type="ECO:0000256" key="11">
    <source>
        <dbReference type="ARBA" id="ARBA00038511"/>
    </source>
</evidence>
<evidence type="ECO:0000256" key="5">
    <source>
        <dbReference type="ARBA" id="ARBA00022801"/>
    </source>
</evidence>
<feature type="compositionally biased region" description="Polar residues" evidence="14">
    <location>
        <begin position="82"/>
        <end position="99"/>
    </location>
</feature>
<feature type="compositionally biased region" description="Basic and acidic residues" evidence="14">
    <location>
        <begin position="773"/>
        <end position="797"/>
    </location>
</feature>
<dbReference type="InterPro" id="IPR011545">
    <property type="entry name" value="DEAD/DEAH_box_helicase_dom"/>
</dbReference>
<evidence type="ECO:0000256" key="13">
    <source>
        <dbReference type="PROSITE-ProRule" id="PRU00552"/>
    </source>
</evidence>
<evidence type="ECO:0000256" key="10">
    <source>
        <dbReference type="ARBA" id="ARBA00037330"/>
    </source>
</evidence>
<keyword evidence="7" id="KW-0067">ATP-binding</keyword>
<dbReference type="SMART" id="SM00490">
    <property type="entry name" value="HELICc"/>
    <property type="match status" value="1"/>
</dbReference>
<feature type="domain" description="Helicase ATP-binding" evidence="15">
    <location>
        <begin position="397"/>
        <end position="575"/>
    </location>
</feature>
<keyword evidence="8" id="KW-0508">mRNA splicing</keyword>